<evidence type="ECO:0000256" key="1">
    <source>
        <dbReference type="ARBA" id="ARBA00022801"/>
    </source>
</evidence>
<dbReference type="PANTHER" id="PTHR11280">
    <property type="entry name" value="GLUCOSAMINE-6-PHOSPHATE ISOMERASE"/>
    <property type="match status" value="1"/>
</dbReference>
<dbReference type="GO" id="GO:0005975">
    <property type="term" value="P:carbohydrate metabolic process"/>
    <property type="evidence" value="ECO:0007669"/>
    <property type="project" value="InterPro"/>
</dbReference>
<proteinExistence type="predicted"/>
<protein>
    <submittedName>
        <fullName evidence="4">Glucosamine-6-phosphate deaminase</fullName>
    </submittedName>
</protein>
<evidence type="ECO:0000259" key="3">
    <source>
        <dbReference type="Pfam" id="PF01182"/>
    </source>
</evidence>
<organism evidence="4 5">
    <name type="scientific">Cohnella herbarum</name>
    <dbReference type="NCBI Taxonomy" id="2728023"/>
    <lineage>
        <taxon>Bacteria</taxon>
        <taxon>Bacillati</taxon>
        <taxon>Bacillota</taxon>
        <taxon>Bacilli</taxon>
        <taxon>Bacillales</taxon>
        <taxon>Paenibacillaceae</taxon>
        <taxon>Cohnella</taxon>
    </lineage>
</organism>
<dbReference type="GO" id="GO:0019262">
    <property type="term" value="P:N-acetylneuraminate catabolic process"/>
    <property type="evidence" value="ECO:0007669"/>
    <property type="project" value="TreeGrafter"/>
</dbReference>
<keyword evidence="2" id="KW-0119">Carbohydrate metabolism</keyword>
<dbReference type="InterPro" id="IPR004547">
    <property type="entry name" value="Glucosamine6P_isomerase"/>
</dbReference>
<dbReference type="Gene3D" id="3.40.50.1360">
    <property type="match status" value="1"/>
</dbReference>
<dbReference type="GO" id="GO:0004342">
    <property type="term" value="F:glucosamine-6-phosphate deaminase activity"/>
    <property type="evidence" value="ECO:0007669"/>
    <property type="project" value="InterPro"/>
</dbReference>
<dbReference type="GO" id="GO:0006046">
    <property type="term" value="P:N-acetylglucosamine catabolic process"/>
    <property type="evidence" value="ECO:0007669"/>
    <property type="project" value="TreeGrafter"/>
</dbReference>
<feature type="domain" description="Glucosamine/galactosamine-6-phosphate isomerase" evidence="3">
    <location>
        <begin position="22"/>
        <end position="225"/>
    </location>
</feature>
<dbReference type="EMBL" id="CP051680">
    <property type="protein sequence ID" value="QJD86202.1"/>
    <property type="molecule type" value="Genomic_DNA"/>
</dbReference>
<dbReference type="AlphaFoldDB" id="A0A7Z2VN96"/>
<dbReference type="GO" id="GO:0006043">
    <property type="term" value="P:glucosamine catabolic process"/>
    <property type="evidence" value="ECO:0007669"/>
    <property type="project" value="TreeGrafter"/>
</dbReference>
<sequence length="250" mass="27390">MNIHVYPNDLEASAKAAGLIIEQVRNKPDSLFSLAAGSTPLKTFSLLVEAVRQGKADFDQCRFASLDEWVGLDGSVQGSCRQTMNDHFFRLVGILDKNIRFFDGKSEDLTRECADMDSFIEGNGRIDMLLLGIGLNGHLGFNEPGVNPDLYSHVTELDPITKQVSVKYFDPPQAVASGITLGLRHVMEARTVILLASGSHKAEIVRSAFHDQGSPTERIPASLLREHPNFHLCLDQSAAEQLITTNAKGD</sequence>
<dbReference type="GO" id="GO:0042802">
    <property type="term" value="F:identical protein binding"/>
    <property type="evidence" value="ECO:0007669"/>
    <property type="project" value="TreeGrafter"/>
</dbReference>
<dbReference type="Proteomes" id="UP000502248">
    <property type="component" value="Chromosome"/>
</dbReference>
<dbReference type="CDD" id="cd01399">
    <property type="entry name" value="GlcN6P_deaminase"/>
    <property type="match status" value="1"/>
</dbReference>
<dbReference type="SUPFAM" id="SSF100950">
    <property type="entry name" value="NagB/RpiA/CoA transferase-like"/>
    <property type="match status" value="1"/>
</dbReference>
<dbReference type="RefSeq" id="WP_169282454.1">
    <property type="nucleotide sequence ID" value="NZ_CP051680.1"/>
</dbReference>
<reference evidence="4 5" key="1">
    <citation type="submission" date="2020-04" db="EMBL/GenBank/DDBJ databases">
        <title>Genome sequencing of novel species.</title>
        <authorList>
            <person name="Heo J."/>
            <person name="Kim S.-J."/>
            <person name="Kim J.-S."/>
            <person name="Hong S.-B."/>
            <person name="Kwon S.-W."/>
        </authorList>
    </citation>
    <scope>NUCLEOTIDE SEQUENCE [LARGE SCALE GENOMIC DNA]</scope>
    <source>
        <strain evidence="4 5">MFER-1</strain>
    </source>
</reference>
<evidence type="ECO:0000256" key="2">
    <source>
        <dbReference type="ARBA" id="ARBA00023277"/>
    </source>
</evidence>
<keyword evidence="5" id="KW-1185">Reference proteome</keyword>
<dbReference type="InterPro" id="IPR006148">
    <property type="entry name" value="Glc/Gal-6P_isomerase"/>
</dbReference>
<dbReference type="InterPro" id="IPR037171">
    <property type="entry name" value="NagB/RpiA_transferase-like"/>
</dbReference>
<dbReference type="GO" id="GO:0005737">
    <property type="term" value="C:cytoplasm"/>
    <property type="evidence" value="ECO:0007669"/>
    <property type="project" value="TreeGrafter"/>
</dbReference>
<name>A0A7Z2VN96_9BACL</name>
<dbReference type="Pfam" id="PF01182">
    <property type="entry name" value="Glucosamine_iso"/>
    <property type="match status" value="1"/>
</dbReference>
<keyword evidence="1" id="KW-0378">Hydrolase</keyword>
<accession>A0A7Z2VN96</accession>
<gene>
    <name evidence="4" type="ORF">HH215_25505</name>
</gene>
<evidence type="ECO:0000313" key="5">
    <source>
        <dbReference type="Proteomes" id="UP000502248"/>
    </source>
</evidence>
<evidence type="ECO:0000313" key="4">
    <source>
        <dbReference type="EMBL" id="QJD86202.1"/>
    </source>
</evidence>
<dbReference type="PANTHER" id="PTHR11280:SF5">
    <property type="entry name" value="GLUCOSAMINE-6-PHOSPHATE ISOMERASE"/>
    <property type="match status" value="1"/>
</dbReference>
<dbReference type="KEGG" id="cheb:HH215_25505"/>